<accession>A0A453T4H1</accession>
<reference evidence="2" key="1">
    <citation type="journal article" date="2014" name="Science">
        <title>Ancient hybridizations among the ancestral genomes of bread wheat.</title>
        <authorList>
            <consortium name="International Wheat Genome Sequencing Consortium,"/>
            <person name="Marcussen T."/>
            <person name="Sandve S.R."/>
            <person name="Heier L."/>
            <person name="Spannagl M."/>
            <person name="Pfeifer M."/>
            <person name="Jakobsen K.S."/>
            <person name="Wulff B.B."/>
            <person name="Steuernagel B."/>
            <person name="Mayer K.F."/>
            <person name="Olsen O.A."/>
        </authorList>
    </citation>
    <scope>NUCLEOTIDE SEQUENCE [LARGE SCALE GENOMIC DNA]</scope>
    <source>
        <strain evidence="2">cv. AL8/78</strain>
    </source>
</reference>
<sequence>SIIQFHSTLLLLPFFLFIVGICVRHTNVYFCDQRERGEELVMSCRSLVNPVY</sequence>
<organism evidence="1 2">
    <name type="scientific">Aegilops tauschii subsp. strangulata</name>
    <name type="common">Goatgrass</name>
    <dbReference type="NCBI Taxonomy" id="200361"/>
    <lineage>
        <taxon>Eukaryota</taxon>
        <taxon>Viridiplantae</taxon>
        <taxon>Streptophyta</taxon>
        <taxon>Embryophyta</taxon>
        <taxon>Tracheophyta</taxon>
        <taxon>Spermatophyta</taxon>
        <taxon>Magnoliopsida</taxon>
        <taxon>Liliopsida</taxon>
        <taxon>Poales</taxon>
        <taxon>Poaceae</taxon>
        <taxon>BOP clade</taxon>
        <taxon>Pooideae</taxon>
        <taxon>Triticodae</taxon>
        <taxon>Triticeae</taxon>
        <taxon>Triticinae</taxon>
        <taxon>Aegilops</taxon>
    </lineage>
</organism>
<reference evidence="1" key="4">
    <citation type="submission" date="2019-03" db="UniProtKB">
        <authorList>
            <consortium name="EnsemblPlants"/>
        </authorList>
    </citation>
    <scope>IDENTIFICATION</scope>
</reference>
<dbReference type="EnsemblPlants" id="AET7Gv21235700.22">
    <property type="protein sequence ID" value="AET7Gv21235700.22"/>
    <property type="gene ID" value="AET7Gv21235700"/>
</dbReference>
<name>A0A453T4H1_AEGTS</name>
<reference evidence="2" key="2">
    <citation type="journal article" date="2017" name="Nat. Plants">
        <title>The Aegilops tauschii genome reveals multiple impacts of transposons.</title>
        <authorList>
            <person name="Zhao G."/>
            <person name="Zou C."/>
            <person name="Li K."/>
            <person name="Wang K."/>
            <person name="Li T."/>
            <person name="Gao L."/>
            <person name="Zhang X."/>
            <person name="Wang H."/>
            <person name="Yang Z."/>
            <person name="Liu X."/>
            <person name="Jiang W."/>
            <person name="Mao L."/>
            <person name="Kong X."/>
            <person name="Jiao Y."/>
            <person name="Jia J."/>
        </authorList>
    </citation>
    <scope>NUCLEOTIDE SEQUENCE [LARGE SCALE GENOMIC DNA]</scope>
    <source>
        <strain evidence="2">cv. AL8/78</strain>
    </source>
</reference>
<dbReference type="Proteomes" id="UP000015105">
    <property type="component" value="Chromosome 7D"/>
</dbReference>
<proteinExistence type="predicted"/>
<dbReference type="Gramene" id="AET7Gv21235700.22">
    <property type="protein sequence ID" value="AET7Gv21235700.22"/>
    <property type="gene ID" value="AET7Gv21235700"/>
</dbReference>
<reference evidence="1" key="5">
    <citation type="journal article" date="2021" name="G3 (Bethesda)">
        <title>Aegilops tauschii genome assembly Aet v5.0 features greater sequence contiguity and improved annotation.</title>
        <authorList>
            <person name="Wang L."/>
            <person name="Zhu T."/>
            <person name="Rodriguez J.C."/>
            <person name="Deal K.R."/>
            <person name="Dubcovsky J."/>
            <person name="McGuire P.E."/>
            <person name="Lux T."/>
            <person name="Spannagl M."/>
            <person name="Mayer K.F.X."/>
            <person name="Baldrich P."/>
            <person name="Meyers B.C."/>
            <person name="Huo N."/>
            <person name="Gu Y.Q."/>
            <person name="Zhou H."/>
            <person name="Devos K.M."/>
            <person name="Bennetzen J.L."/>
            <person name="Unver T."/>
            <person name="Budak H."/>
            <person name="Gulick P.J."/>
            <person name="Galiba G."/>
            <person name="Kalapos B."/>
            <person name="Nelson D.R."/>
            <person name="Li P."/>
            <person name="You F.M."/>
            <person name="Luo M.C."/>
            <person name="Dvorak J."/>
        </authorList>
    </citation>
    <scope>NUCLEOTIDE SEQUENCE [LARGE SCALE GENOMIC DNA]</scope>
    <source>
        <strain evidence="1">cv. AL8/78</strain>
    </source>
</reference>
<dbReference type="AlphaFoldDB" id="A0A453T4H1"/>
<evidence type="ECO:0000313" key="1">
    <source>
        <dbReference type="EnsemblPlants" id="AET7Gv21235700.22"/>
    </source>
</evidence>
<reference evidence="1" key="3">
    <citation type="journal article" date="2017" name="Nature">
        <title>Genome sequence of the progenitor of the wheat D genome Aegilops tauschii.</title>
        <authorList>
            <person name="Luo M.C."/>
            <person name="Gu Y.Q."/>
            <person name="Puiu D."/>
            <person name="Wang H."/>
            <person name="Twardziok S.O."/>
            <person name="Deal K.R."/>
            <person name="Huo N."/>
            <person name="Zhu T."/>
            <person name="Wang L."/>
            <person name="Wang Y."/>
            <person name="McGuire P.E."/>
            <person name="Liu S."/>
            <person name="Long H."/>
            <person name="Ramasamy R.K."/>
            <person name="Rodriguez J.C."/>
            <person name="Van S.L."/>
            <person name="Yuan L."/>
            <person name="Wang Z."/>
            <person name="Xia Z."/>
            <person name="Xiao L."/>
            <person name="Anderson O.D."/>
            <person name="Ouyang S."/>
            <person name="Liang Y."/>
            <person name="Zimin A.V."/>
            <person name="Pertea G."/>
            <person name="Qi P."/>
            <person name="Bennetzen J.L."/>
            <person name="Dai X."/>
            <person name="Dawson M.W."/>
            <person name="Muller H.G."/>
            <person name="Kugler K."/>
            <person name="Rivarola-Duarte L."/>
            <person name="Spannagl M."/>
            <person name="Mayer K.F.X."/>
            <person name="Lu F.H."/>
            <person name="Bevan M.W."/>
            <person name="Leroy P."/>
            <person name="Li P."/>
            <person name="You F.M."/>
            <person name="Sun Q."/>
            <person name="Liu Z."/>
            <person name="Lyons E."/>
            <person name="Wicker T."/>
            <person name="Salzberg S.L."/>
            <person name="Devos K.M."/>
            <person name="Dvorak J."/>
        </authorList>
    </citation>
    <scope>NUCLEOTIDE SEQUENCE [LARGE SCALE GENOMIC DNA]</scope>
    <source>
        <strain evidence="1">cv. AL8/78</strain>
    </source>
</reference>
<evidence type="ECO:0000313" key="2">
    <source>
        <dbReference type="Proteomes" id="UP000015105"/>
    </source>
</evidence>
<protein>
    <submittedName>
        <fullName evidence="1">Uncharacterized protein</fullName>
    </submittedName>
</protein>
<keyword evidence="2" id="KW-1185">Reference proteome</keyword>